<evidence type="ECO:0000313" key="8">
    <source>
        <dbReference type="Proteomes" id="UP000005615"/>
    </source>
</evidence>
<evidence type="ECO:0000313" key="7">
    <source>
        <dbReference type="EMBL" id="EGG29654.1"/>
    </source>
</evidence>
<dbReference type="InterPro" id="IPR030395">
    <property type="entry name" value="GP_PDE_dom"/>
</dbReference>
<organism evidence="7 8">
    <name type="scientific">Aequoribacter fuscus</name>
    <dbReference type="NCBI Taxonomy" id="2518989"/>
    <lineage>
        <taxon>Bacteria</taxon>
        <taxon>Pseudomonadati</taxon>
        <taxon>Pseudomonadota</taxon>
        <taxon>Gammaproteobacteria</taxon>
        <taxon>Cellvibrionales</taxon>
        <taxon>Halieaceae</taxon>
        <taxon>Aequoribacter</taxon>
    </lineage>
</organism>
<dbReference type="eggNOG" id="COG0584">
    <property type="taxonomic scope" value="Bacteria"/>
</dbReference>
<comment type="similarity">
    <text evidence="1">Belongs to the glycerophosphoryl diester phosphodiesterase family.</text>
</comment>
<gene>
    <name evidence="7" type="ORF">IMCC3088_1466</name>
</gene>
<dbReference type="Pfam" id="PF03009">
    <property type="entry name" value="GDPD"/>
    <property type="match status" value="1"/>
</dbReference>
<dbReference type="PROSITE" id="PS51704">
    <property type="entry name" value="GP_PDE"/>
    <property type="match status" value="1"/>
</dbReference>
<comment type="caution">
    <text evidence="7">The sequence shown here is derived from an EMBL/GenBank/DDBJ whole genome shotgun (WGS) entry which is preliminary data.</text>
</comment>
<accession>F3L1X6</accession>
<dbReference type="InterPro" id="IPR017946">
    <property type="entry name" value="PLC-like_Pdiesterase_TIM-brl"/>
</dbReference>
<dbReference type="SUPFAM" id="SSF51695">
    <property type="entry name" value="PLC-like phosphodiesterases"/>
    <property type="match status" value="1"/>
</dbReference>
<dbReference type="Proteomes" id="UP000005615">
    <property type="component" value="Unassembled WGS sequence"/>
</dbReference>
<dbReference type="PANTHER" id="PTHR43620:SF7">
    <property type="entry name" value="GLYCEROPHOSPHODIESTER PHOSPHODIESTERASE GDPD5-RELATED"/>
    <property type="match status" value="1"/>
</dbReference>
<dbReference type="GO" id="GO:0042597">
    <property type="term" value="C:periplasmic space"/>
    <property type="evidence" value="ECO:0007669"/>
    <property type="project" value="TreeGrafter"/>
</dbReference>
<name>F3L1X6_9GAMM</name>
<evidence type="ECO:0000256" key="6">
    <source>
        <dbReference type="ARBA" id="ARBA00047512"/>
    </source>
</evidence>
<dbReference type="STRING" id="2518989.IMCC3088_1466"/>
<evidence type="ECO:0000256" key="3">
    <source>
        <dbReference type="ARBA" id="ARBA00022729"/>
    </source>
</evidence>
<dbReference type="GO" id="GO:0008889">
    <property type="term" value="F:glycerophosphodiester phosphodiesterase activity"/>
    <property type="evidence" value="ECO:0007669"/>
    <property type="project" value="UniProtKB-EC"/>
</dbReference>
<reference evidence="7 8" key="1">
    <citation type="journal article" date="2011" name="J. Bacteriol.">
        <title>Genome sequence of strain IMCC3088, a proteorhodopsin-containing marine bacterium belonging to the OM60/NOR5 clade.</title>
        <authorList>
            <person name="Jang Y."/>
            <person name="Oh H.M."/>
            <person name="Kang I."/>
            <person name="Lee K."/>
            <person name="Yang S.J."/>
            <person name="Cho J.C."/>
        </authorList>
    </citation>
    <scope>NUCLEOTIDE SEQUENCE [LARGE SCALE GENOMIC DNA]</scope>
    <source>
        <strain evidence="7 8">IMCC3088</strain>
    </source>
</reference>
<protein>
    <recommendedName>
        <fullName evidence="2">glycerophosphodiester phosphodiesterase</fullName>
        <ecNumber evidence="2">3.1.4.46</ecNumber>
    </recommendedName>
</protein>
<dbReference type="AlphaFoldDB" id="F3L1X6"/>
<dbReference type="Gene3D" id="3.20.20.190">
    <property type="entry name" value="Phosphatidylinositol (PI) phosphodiesterase"/>
    <property type="match status" value="1"/>
</dbReference>
<keyword evidence="8" id="KW-1185">Reference proteome</keyword>
<dbReference type="PANTHER" id="PTHR43620">
    <property type="entry name" value="GLYCEROPHOSPHORYL DIESTER PHOSPHODIESTERASE"/>
    <property type="match status" value="1"/>
</dbReference>
<proteinExistence type="inferred from homology"/>
<sequence>MHFYRWIICACCMLTAPICVRADMQPVDTRASIAPAQLIVIAHRGASGYRPEHTVSSYQLAIEQGADFIEPDLVMTKDGVLIARHENEISTTTDVAERSEFANRRTTKTIDDEVFEGWFTEDFTLEELKTLKARERRPELRPDNVAMNDQDTILTLDEVIAIAKTASIKMGRTIGIYPELKHPHYHESLGFDMVDTLLTSLDQAGWNHRDAPVYVQCFWPQPLMEIATKSTVKRIFLATRWQPDETVMARYGLDYWPDLQSQSGLQALSQFADGIGPSVDLLIDRAADGTIAPSTLLQNAKQEGLKLHPWGVNAEPSLLPTFIQSNPTVEAWNGVDERAAINWYQMVFELGVDGMFTDYPDLSIRARSNLVSSDSP</sequence>
<keyword evidence="3" id="KW-0732">Signal</keyword>
<evidence type="ECO:0000256" key="2">
    <source>
        <dbReference type="ARBA" id="ARBA00012247"/>
    </source>
</evidence>
<keyword evidence="5" id="KW-0378">Hydrolase</keyword>
<evidence type="ECO:0000256" key="4">
    <source>
        <dbReference type="ARBA" id="ARBA00022798"/>
    </source>
</evidence>
<dbReference type="EMBL" id="AEIG01000037">
    <property type="protein sequence ID" value="EGG29654.1"/>
    <property type="molecule type" value="Genomic_DNA"/>
</dbReference>
<comment type="catalytic activity">
    <reaction evidence="6">
        <text>a sn-glycero-3-phosphodiester + H2O = an alcohol + sn-glycerol 3-phosphate + H(+)</text>
        <dbReference type="Rhea" id="RHEA:12969"/>
        <dbReference type="ChEBI" id="CHEBI:15377"/>
        <dbReference type="ChEBI" id="CHEBI:15378"/>
        <dbReference type="ChEBI" id="CHEBI:30879"/>
        <dbReference type="ChEBI" id="CHEBI:57597"/>
        <dbReference type="ChEBI" id="CHEBI:83408"/>
        <dbReference type="EC" id="3.1.4.46"/>
    </reaction>
</comment>
<evidence type="ECO:0000256" key="5">
    <source>
        <dbReference type="ARBA" id="ARBA00022801"/>
    </source>
</evidence>
<dbReference type="GO" id="GO:0006629">
    <property type="term" value="P:lipid metabolic process"/>
    <property type="evidence" value="ECO:0007669"/>
    <property type="project" value="InterPro"/>
</dbReference>
<dbReference type="EC" id="3.1.4.46" evidence="2"/>
<keyword evidence="4" id="KW-0319">Glycerol metabolism</keyword>
<evidence type="ECO:0000256" key="1">
    <source>
        <dbReference type="ARBA" id="ARBA00007277"/>
    </source>
</evidence>
<dbReference type="GO" id="GO:0006071">
    <property type="term" value="P:glycerol metabolic process"/>
    <property type="evidence" value="ECO:0007669"/>
    <property type="project" value="UniProtKB-KW"/>
</dbReference>